<organism evidence="2 3">
    <name type="scientific">Stakelama tenebrarum</name>
    <dbReference type="NCBI Taxonomy" id="2711215"/>
    <lineage>
        <taxon>Bacteria</taxon>
        <taxon>Pseudomonadati</taxon>
        <taxon>Pseudomonadota</taxon>
        <taxon>Alphaproteobacteria</taxon>
        <taxon>Sphingomonadales</taxon>
        <taxon>Sphingomonadaceae</taxon>
        <taxon>Stakelama</taxon>
    </lineage>
</organism>
<evidence type="ECO:0000313" key="3">
    <source>
        <dbReference type="Proteomes" id="UP000501568"/>
    </source>
</evidence>
<proteinExistence type="predicted"/>
<gene>
    <name evidence="2" type="ORF">G5C33_17920</name>
</gene>
<dbReference type="RefSeq" id="WP_165328403.1">
    <property type="nucleotide sequence ID" value="NZ_CP049109.1"/>
</dbReference>
<dbReference type="EMBL" id="CP049109">
    <property type="protein sequence ID" value="QIG81476.1"/>
    <property type="molecule type" value="Genomic_DNA"/>
</dbReference>
<keyword evidence="3" id="KW-1185">Reference proteome</keyword>
<accession>A0A6G6YA75</accession>
<protein>
    <submittedName>
        <fullName evidence="2">N-acetyltransferase</fullName>
    </submittedName>
</protein>
<evidence type="ECO:0000259" key="1">
    <source>
        <dbReference type="PROSITE" id="PS51186"/>
    </source>
</evidence>
<sequence length="186" mass="20541">MIDIREARAEDAHAIAEIYAPHVVAGTVSFETSPPDSRTMRRRMTASEGYYPWLVLTDSEAGGAAIGYAYAGRFRERDAYSHVVETAIYMAEGSQRRGYGRLLYSALVATLRAQGFTQAVGGIALPNDASIRLHEAVGYRQVGIFREIGFKAGQWLDVGFWQCELRPATLPPPEIRPFGETGLVRD</sequence>
<dbReference type="InterPro" id="IPR016181">
    <property type="entry name" value="Acyl_CoA_acyltransferase"/>
</dbReference>
<reference evidence="2 3" key="1">
    <citation type="submission" date="2020-02" db="EMBL/GenBank/DDBJ databases">
        <authorList>
            <person name="Zheng R.K."/>
            <person name="Sun C.M."/>
        </authorList>
    </citation>
    <scope>NUCLEOTIDE SEQUENCE [LARGE SCALE GENOMIC DNA]</scope>
    <source>
        <strain evidence="3">zrk23</strain>
    </source>
</reference>
<dbReference type="SUPFAM" id="SSF55729">
    <property type="entry name" value="Acyl-CoA N-acyltransferases (Nat)"/>
    <property type="match status" value="1"/>
</dbReference>
<feature type="domain" description="N-acetyltransferase" evidence="1">
    <location>
        <begin position="2"/>
        <end position="157"/>
    </location>
</feature>
<dbReference type="KEGG" id="spzr:G5C33_17920"/>
<dbReference type="Proteomes" id="UP000501568">
    <property type="component" value="Chromosome"/>
</dbReference>
<evidence type="ECO:0000313" key="2">
    <source>
        <dbReference type="EMBL" id="QIG81476.1"/>
    </source>
</evidence>
<dbReference type="Pfam" id="PF13420">
    <property type="entry name" value="Acetyltransf_4"/>
    <property type="match status" value="1"/>
</dbReference>
<dbReference type="PROSITE" id="PS51186">
    <property type="entry name" value="GNAT"/>
    <property type="match status" value="1"/>
</dbReference>
<dbReference type="PANTHER" id="PTHR43072">
    <property type="entry name" value="N-ACETYLTRANSFERASE"/>
    <property type="match status" value="1"/>
</dbReference>
<dbReference type="InterPro" id="IPR000182">
    <property type="entry name" value="GNAT_dom"/>
</dbReference>
<dbReference type="GO" id="GO:0016747">
    <property type="term" value="F:acyltransferase activity, transferring groups other than amino-acyl groups"/>
    <property type="evidence" value="ECO:0007669"/>
    <property type="project" value="InterPro"/>
</dbReference>
<dbReference type="Gene3D" id="3.40.630.30">
    <property type="match status" value="1"/>
</dbReference>
<dbReference type="PANTHER" id="PTHR43072:SF8">
    <property type="entry name" value="ACYLTRANSFERASE FABY-RELATED"/>
    <property type="match status" value="1"/>
</dbReference>
<dbReference type="CDD" id="cd04301">
    <property type="entry name" value="NAT_SF"/>
    <property type="match status" value="1"/>
</dbReference>
<keyword evidence="2" id="KW-0808">Transferase</keyword>
<name>A0A6G6YA75_9SPHN</name>
<dbReference type="AlphaFoldDB" id="A0A6G6YA75"/>